<keyword evidence="2" id="KW-0489">Methyltransferase</keyword>
<keyword evidence="9" id="KW-0511">Multifunctional enzyme</keyword>
<evidence type="ECO:0000256" key="6">
    <source>
        <dbReference type="ARBA" id="ARBA00022694"/>
    </source>
</evidence>
<dbReference type="EMBL" id="MSCH01000003">
    <property type="protein sequence ID" value="PQJ53861.1"/>
    <property type="molecule type" value="Genomic_DNA"/>
</dbReference>
<dbReference type="GO" id="GO:0005737">
    <property type="term" value="C:cytoplasm"/>
    <property type="evidence" value="ECO:0007669"/>
    <property type="project" value="TreeGrafter"/>
</dbReference>
<dbReference type="GO" id="GO:0004808">
    <property type="term" value="F:tRNA (5-methylaminomethyl-2-thiouridylate)(34)-methyltransferase activity"/>
    <property type="evidence" value="ECO:0007669"/>
    <property type="project" value="TreeGrafter"/>
</dbReference>
<dbReference type="OrthoDB" id="9786494at2"/>
<keyword evidence="12" id="KW-1185">Reference proteome</keyword>
<evidence type="ECO:0000256" key="2">
    <source>
        <dbReference type="ARBA" id="ARBA00022603"/>
    </source>
</evidence>
<dbReference type="GO" id="GO:0016645">
    <property type="term" value="F:oxidoreductase activity, acting on the CH-NH group of donors"/>
    <property type="evidence" value="ECO:0007669"/>
    <property type="project" value="InterPro"/>
</dbReference>
<dbReference type="InterPro" id="IPR017610">
    <property type="entry name" value="tRNA_S-uridine_synth_MnmC_C"/>
</dbReference>
<evidence type="ECO:0000256" key="4">
    <source>
        <dbReference type="ARBA" id="ARBA00022679"/>
    </source>
</evidence>
<keyword evidence="5" id="KW-0949">S-adenosyl-L-methionine</keyword>
<name>A0A2S7UX65_9GAMM</name>
<evidence type="ECO:0000256" key="5">
    <source>
        <dbReference type="ARBA" id="ARBA00022691"/>
    </source>
</evidence>
<evidence type="ECO:0000256" key="8">
    <source>
        <dbReference type="ARBA" id="ARBA00023002"/>
    </source>
</evidence>
<reference evidence="11 12" key="1">
    <citation type="submission" date="2016-12" db="EMBL/GenBank/DDBJ databases">
        <title>Diversity of luminous bacteria.</title>
        <authorList>
            <person name="Yoshizawa S."/>
            <person name="Kogure K."/>
        </authorList>
    </citation>
    <scope>NUCLEOTIDE SEQUENCE [LARGE SCALE GENOMIC DNA]</scope>
    <source>
        <strain evidence="11 12">SA4-48</strain>
    </source>
</reference>
<comment type="caution">
    <text evidence="11">The sequence shown here is derived from an EMBL/GenBank/DDBJ whole genome shotgun (WGS) entry which is preliminary data.</text>
</comment>
<keyword evidence="4" id="KW-0808">Transferase</keyword>
<proteinExistence type="predicted"/>
<dbReference type="RefSeq" id="WP_105052361.1">
    <property type="nucleotide sequence ID" value="NZ_BMYG01000002.1"/>
</dbReference>
<gene>
    <name evidence="11" type="ORF">BTO11_09405</name>
</gene>
<dbReference type="NCBIfam" id="TIGR03197">
    <property type="entry name" value="MnmC_Cterm"/>
    <property type="match status" value="1"/>
</dbReference>
<dbReference type="GO" id="GO:0002098">
    <property type="term" value="P:tRNA wobble uridine modification"/>
    <property type="evidence" value="ECO:0007669"/>
    <property type="project" value="TreeGrafter"/>
</dbReference>
<dbReference type="PANTHER" id="PTHR13847:SF283">
    <property type="entry name" value="TRNA 5-METHYLAMINOMETHYL-2-THIOURIDINE BIOSYNTHESIS BIFUNCTIONAL PROTEIN MNMC"/>
    <property type="match status" value="1"/>
</dbReference>
<evidence type="ECO:0000259" key="10">
    <source>
        <dbReference type="Pfam" id="PF01266"/>
    </source>
</evidence>
<keyword evidence="3" id="KW-0285">Flavoprotein</keyword>
<keyword evidence="1" id="KW-0963">Cytoplasm</keyword>
<feature type="domain" description="FAD dependent oxidoreductase" evidence="10">
    <location>
        <begin position="25"/>
        <end position="425"/>
    </location>
</feature>
<dbReference type="Gene3D" id="3.30.9.10">
    <property type="entry name" value="D-Amino Acid Oxidase, subunit A, domain 2"/>
    <property type="match status" value="1"/>
</dbReference>
<evidence type="ECO:0000313" key="11">
    <source>
        <dbReference type="EMBL" id="PQJ53861.1"/>
    </source>
</evidence>
<dbReference type="Pfam" id="PF01266">
    <property type="entry name" value="DAO"/>
    <property type="match status" value="1"/>
</dbReference>
<keyword evidence="8" id="KW-0560">Oxidoreductase</keyword>
<dbReference type="InterPro" id="IPR006076">
    <property type="entry name" value="FAD-dep_OxRdtase"/>
</dbReference>
<accession>A0A2S7UX65</accession>
<protein>
    <recommendedName>
        <fullName evidence="10">FAD dependent oxidoreductase domain-containing protein</fullName>
    </recommendedName>
</protein>
<dbReference type="InterPro" id="IPR036188">
    <property type="entry name" value="FAD/NAD-bd_sf"/>
</dbReference>
<evidence type="ECO:0000256" key="1">
    <source>
        <dbReference type="ARBA" id="ARBA00022490"/>
    </source>
</evidence>
<sequence>MNAELFKSAASYSPIDSPTKEKKHKIAIIGGGISSICLAYQLFSLVPELDITLYCSDESLGSRGSGNKQGAIYPLLQGGQFSVLAELYDLCYPYSVDFYKQINSINVNFAHQWCGVLQQAFTPELVERLQQIANEWPSHGQFISAEQSSHRANLALPFPSLYFKDGGWIWPQQFCQNTAKYLTANFNLSIKANTDISKLNQTEQDKWQLESHAELIPCVFDQVAVCSGHLANQYSQTQQFDIIPIRGQVSHLNPVSMASELKTVLCHNGYMTPAHNQQQCFGATFERGNNNETSNPADNLKNLDQLQQVYEQQDWARQITEHDIIGQNAAIRATSQDHHPIVGEVMSNYWVKDNVDQNNGKLKRLDKLKNVNRSLAAEDKKTKNSHNFANATHPNSDLHGLFIMTGLGARGLTTAPLMAKHLASLMLNQQSPLSDRLIKSVAPIRFQVRALKRNKSKN</sequence>
<evidence type="ECO:0000313" key="12">
    <source>
        <dbReference type="Proteomes" id="UP000239007"/>
    </source>
</evidence>
<dbReference type="SUPFAM" id="SSF51905">
    <property type="entry name" value="FAD/NAD(P)-binding domain"/>
    <property type="match status" value="1"/>
</dbReference>
<keyword evidence="6" id="KW-0819">tRNA processing</keyword>
<dbReference type="AlphaFoldDB" id="A0A2S7UX65"/>
<evidence type="ECO:0000256" key="7">
    <source>
        <dbReference type="ARBA" id="ARBA00022827"/>
    </source>
</evidence>
<dbReference type="PANTHER" id="PTHR13847">
    <property type="entry name" value="SARCOSINE DEHYDROGENASE-RELATED"/>
    <property type="match status" value="1"/>
</dbReference>
<evidence type="ECO:0000256" key="3">
    <source>
        <dbReference type="ARBA" id="ARBA00022630"/>
    </source>
</evidence>
<evidence type="ECO:0000256" key="9">
    <source>
        <dbReference type="ARBA" id="ARBA00023268"/>
    </source>
</evidence>
<keyword evidence="7" id="KW-0274">FAD</keyword>
<dbReference type="Gene3D" id="3.50.50.60">
    <property type="entry name" value="FAD/NAD(P)-binding domain"/>
    <property type="match status" value="1"/>
</dbReference>
<organism evidence="11 12">
    <name type="scientific">Psychrosphaera saromensis</name>
    <dbReference type="NCBI Taxonomy" id="716813"/>
    <lineage>
        <taxon>Bacteria</taxon>
        <taxon>Pseudomonadati</taxon>
        <taxon>Pseudomonadota</taxon>
        <taxon>Gammaproteobacteria</taxon>
        <taxon>Alteromonadales</taxon>
        <taxon>Pseudoalteromonadaceae</taxon>
        <taxon>Psychrosphaera</taxon>
    </lineage>
</organism>
<dbReference type="Proteomes" id="UP000239007">
    <property type="component" value="Unassembled WGS sequence"/>
</dbReference>
<dbReference type="GO" id="GO:0032259">
    <property type="term" value="P:methylation"/>
    <property type="evidence" value="ECO:0007669"/>
    <property type="project" value="UniProtKB-KW"/>
</dbReference>